<dbReference type="WBParaSite" id="nRc.2.0.1.t23278-RA">
    <property type="protein sequence ID" value="nRc.2.0.1.t23278-RA"/>
    <property type="gene ID" value="nRc.2.0.1.g23278"/>
</dbReference>
<protein>
    <submittedName>
        <fullName evidence="2">Uncharacterized protein</fullName>
    </submittedName>
</protein>
<accession>A0A915J9W0</accession>
<proteinExistence type="predicted"/>
<name>A0A915J9W0_ROMCU</name>
<dbReference type="Proteomes" id="UP000887565">
    <property type="component" value="Unplaced"/>
</dbReference>
<keyword evidence="1" id="KW-1185">Reference proteome</keyword>
<evidence type="ECO:0000313" key="1">
    <source>
        <dbReference type="Proteomes" id="UP000887565"/>
    </source>
</evidence>
<organism evidence="1 2">
    <name type="scientific">Romanomermis culicivorax</name>
    <name type="common">Nematode worm</name>
    <dbReference type="NCBI Taxonomy" id="13658"/>
    <lineage>
        <taxon>Eukaryota</taxon>
        <taxon>Metazoa</taxon>
        <taxon>Ecdysozoa</taxon>
        <taxon>Nematoda</taxon>
        <taxon>Enoplea</taxon>
        <taxon>Dorylaimia</taxon>
        <taxon>Mermithida</taxon>
        <taxon>Mermithoidea</taxon>
        <taxon>Mermithidae</taxon>
        <taxon>Romanomermis</taxon>
    </lineage>
</organism>
<dbReference type="AlphaFoldDB" id="A0A915J9W0"/>
<evidence type="ECO:0000313" key="2">
    <source>
        <dbReference type="WBParaSite" id="nRc.2.0.1.t23278-RA"/>
    </source>
</evidence>
<reference evidence="2" key="1">
    <citation type="submission" date="2022-11" db="UniProtKB">
        <authorList>
            <consortium name="WormBaseParasite"/>
        </authorList>
    </citation>
    <scope>IDENTIFICATION</scope>
</reference>
<sequence length="163" mass="18212">MKGNGRLAVYAWMDNDQEWYAESAQPIALGFWGPVALLFDYDSTLGNGTLILYYQGQPIAFSNCTGSRTFTPASQNLVFGGDGVTQVGFYDHFAPIQIDRSFWDGTFKNVQDLIAWLTDVSARQGVCMGKPYSTLTNLMHCYWVVQSPTKNWNDAFTACGRYA</sequence>